<feature type="active site" evidence="3">
    <location>
        <position position="230"/>
    </location>
</feature>
<reference evidence="6 7" key="1">
    <citation type="journal article" date="2013" name="Antonie Van Leeuwenhoek">
        <title>Paracoccus zhejiangensis sp. nov., isolated from activated sludge in wastewater-treatment system.</title>
        <authorList>
            <person name="Wu Z.G."/>
            <person name="Zhang D.F."/>
            <person name="Liu Y.L."/>
            <person name="Wang F."/>
            <person name="Jiang X."/>
            <person name="Li C."/>
            <person name="Li S.P."/>
            <person name="Hong Q."/>
            <person name="Li W.J."/>
        </authorList>
    </citation>
    <scope>NUCLEOTIDE SEQUENCE [LARGE SCALE GENOMIC DNA]</scope>
    <source>
        <strain evidence="6 7">J6</strain>
    </source>
</reference>
<proteinExistence type="inferred from homology"/>
<dbReference type="SUPFAM" id="SSF53720">
    <property type="entry name" value="ALDH-like"/>
    <property type="match status" value="1"/>
</dbReference>
<dbReference type="AlphaFoldDB" id="A0A2H5F1N6"/>
<dbReference type="PROSITE" id="PS00687">
    <property type="entry name" value="ALDEHYDE_DEHYDR_GLU"/>
    <property type="match status" value="1"/>
</dbReference>
<dbReference type="InterPro" id="IPR029510">
    <property type="entry name" value="Ald_DH_CS_GLU"/>
</dbReference>
<feature type="domain" description="Aldehyde dehydrogenase" evidence="5">
    <location>
        <begin position="4"/>
        <end position="454"/>
    </location>
</feature>
<gene>
    <name evidence="6" type="ORF">CX676_15760</name>
</gene>
<keyword evidence="7" id="KW-1185">Reference proteome</keyword>
<evidence type="ECO:0000256" key="4">
    <source>
        <dbReference type="RuleBase" id="RU003345"/>
    </source>
</evidence>
<organism evidence="6 7">
    <name type="scientific">Paracoccus zhejiangensis</name>
    <dbReference type="NCBI Taxonomy" id="1077935"/>
    <lineage>
        <taxon>Bacteria</taxon>
        <taxon>Pseudomonadati</taxon>
        <taxon>Pseudomonadota</taxon>
        <taxon>Alphaproteobacteria</taxon>
        <taxon>Rhodobacterales</taxon>
        <taxon>Paracoccaceae</taxon>
        <taxon>Paracoccus</taxon>
    </lineage>
</organism>
<evidence type="ECO:0000256" key="3">
    <source>
        <dbReference type="PROSITE-ProRule" id="PRU10007"/>
    </source>
</evidence>
<accession>A0A2H5F1N6</accession>
<dbReference type="InterPro" id="IPR016163">
    <property type="entry name" value="Ald_DH_C"/>
</dbReference>
<evidence type="ECO:0000313" key="6">
    <source>
        <dbReference type="EMBL" id="AUH65442.1"/>
    </source>
</evidence>
<evidence type="ECO:0000313" key="7">
    <source>
        <dbReference type="Proteomes" id="UP000234530"/>
    </source>
</evidence>
<dbReference type="KEGG" id="pzh:CX676_15760"/>
<dbReference type="GO" id="GO:0016620">
    <property type="term" value="F:oxidoreductase activity, acting on the aldehyde or oxo group of donors, NAD or NADP as acceptor"/>
    <property type="evidence" value="ECO:0007669"/>
    <property type="project" value="InterPro"/>
</dbReference>
<dbReference type="EMBL" id="CP025430">
    <property type="protein sequence ID" value="AUH65442.1"/>
    <property type="molecule type" value="Genomic_DNA"/>
</dbReference>
<name>A0A2H5F1N6_9RHOB</name>
<dbReference type="InterPro" id="IPR016162">
    <property type="entry name" value="Ald_DH_N"/>
</dbReference>
<dbReference type="InterPro" id="IPR016161">
    <property type="entry name" value="Ald_DH/histidinol_DH"/>
</dbReference>
<dbReference type="OrthoDB" id="9812625at2"/>
<comment type="similarity">
    <text evidence="1 4">Belongs to the aldehyde dehydrogenase family.</text>
</comment>
<evidence type="ECO:0000256" key="1">
    <source>
        <dbReference type="ARBA" id="ARBA00009986"/>
    </source>
</evidence>
<dbReference type="FunFam" id="3.40.309.10:FF:000009">
    <property type="entry name" value="Aldehyde dehydrogenase A"/>
    <property type="match status" value="1"/>
</dbReference>
<keyword evidence="2 4" id="KW-0560">Oxidoreductase</keyword>
<dbReference type="RefSeq" id="WP_101753465.1">
    <property type="nucleotide sequence ID" value="NZ_CP025430.1"/>
</dbReference>
<evidence type="ECO:0000256" key="2">
    <source>
        <dbReference type="ARBA" id="ARBA00023002"/>
    </source>
</evidence>
<evidence type="ECO:0000259" key="5">
    <source>
        <dbReference type="Pfam" id="PF00171"/>
    </source>
</evidence>
<dbReference type="Gene3D" id="3.40.605.10">
    <property type="entry name" value="Aldehyde Dehydrogenase, Chain A, domain 1"/>
    <property type="match status" value="1"/>
</dbReference>
<dbReference type="Proteomes" id="UP000234530">
    <property type="component" value="Chromosome"/>
</dbReference>
<dbReference type="Gene3D" id="3.40.309.10">
    <property type="entry name" value="Aldehyde Dehydrogenase, Chain A, domain 2"/>
    <property type="match status" value="1"/>
</dbReference>
<dbReference type="InterPro" id="IPR015590">
    <property type="entry name" value="Aldehyde_DH_dom"/>
</dbReference>
<dbReference type="CDD" id="cd07102">
    <property type="entry name" value="ALDH_EDX86601"/>
    <property type="match status" value="1"/>
</dbReference>
<protein>
    <submittedName>
        <fullName evidence="6">Aldehyde dehydrogenase</fullName>
    </submittedName>
</protein>
<sequence length="462" mass="49124">MVDTIKLISPVDGTVYAERAVLTPDAARAAIARAKAAQPAWAALPLTDRIEKVMAGVAALIAMNDKIVPELARMMGRPVRYGGEMGGVRERADYMARIAPDVLAPEVVEDSDRFRRELHRAPVGVVFIIAPWNYPFLTAINGIVPALIAGNAVVLKHASQTLLAGERLAEAMQAGGVPADVFQNLVLDHATTEALISERLFGFVNFTGSVAGGQAIERAAAGGFTGTGLELGGKDPGYVAADADLDAAVNGLMDGAMFNSGQCCCGIERIYVHESLYDEFVAKAADWTRSLKLGDPTDPETTMGPMAHQRFARVVRDQVDEAVAQGARPLIAPGDVPGDDGGAYLAPQVLVDVTHDMRVMREESFGPVVGIMKVSGDDEAIALMNDSDYGLTASIWTADPDRAAEIGDRLETGTVFMNRCDYLDPALCWTGVKDTGRGASLSALGFHAVTRPKSFHLKKVTS</sequence>
<dbReference type="Pfam" id="PF00171">
    <property type="entry name" value="Aldedh"/>
    <property type="match status" value="1"/>
</dbReference>
<dbReference type="PANTHER" id="PTHR11699">
    <property type="entry name" value="ALDEHYDE DEHYDROGENASE-RELATED"/>
    <property type="match status" value="1"/>
</dbReference>